<evidence type="ECO:0000256" key="4">
    <source>
        <dbReference type="ARBA" id="ARBA00022990"/>
    </source>
</evidence>
<feature type="compositionally biased region" description="Basic and acidic residues" evidence="6">
    <location>
        <begin position="173"/>
        <end position="191"/>
    </location>
</feature>
<keyword evidence="3" id="KW-0597">Phosphoprotein</keyword>
<dbReference type="GO" id="GO:0005523">
    <property type="term" value="F:tropomyosin binding"/>
    <property type="evidence" value="ECO:0007669"/>
    <property type="project" value="TreeGrafter"/>
</dbReference>
<feature type="compositionally biased region" description="Basic and acidic residues" evidence="6">
    <location>
        <begin position="662"/>
        <end position="688"/>
    </location>
</feature>
<evidence type="ECO:0000313" key="8">
    <source>
        <dbReference type="Proteomes" id="UP001497482"/>
    </source>
</evidence>
<feature type="region of interest" description="Disordered" evidence="6">
    <location>
        <begin position="468"/>
        <end position="557"/>
    </location>
</feature>
<feature type="compositionally biased region" description="Basic and acidic residues" evidence="6">
    <location>
        <begin position="42"/>
        <end position="54"/>
    </location>
</feature>
<feature type="region of interest" description="Disordered" evidence="6">
    <location>
        <begin position="138"/>
        <end position="272"/>
    </location>
</feature>
<name>A0AAV2LYV3_KNICA</name>
<comment type="function">
    <text evidence="1">Troponin T is the tropomyosin-binding subunit of troponin, the thin filament regulatory complex which confers calcium-sensitivity to striated muscle actomyosin ATPase activity.</text>
</comment>
<comment type="similarity">
    <text evidence="2">Belongs to the troponin T family.</text>
</comment>
<feature type="compositionally biased region" description="Low complexity" evidence="6">
    <location>
        <begin position="221"/>
        <end position="238"/>
    </location>
</feature>
<feature type="region of interest" description="Disordered" evidence="6">
    <location>
        <begin position="302"/>
        <end position="332"/>
    </location>
</feature>
<dbReference type="FunFam" id="1.20.5.350:FF:000001">
    <property type="entry name" value="Troponin T, fast skeletal muscle"/>
    <property type="match status" value="1"/>
</dbReference>
<dbReference type="PANTHER" id="PTHR11521:SF5">
    <property type="entry name" value="TROPONIN T, CARDIAC MUSCLE"/>
    <property type="match status" value="1"/>
</dbReference>
<dbReference type="InterPro" id="IPR027707">
    <property type="entry name" value="TNNT"/>
</dbReference>
<proteinExistence type="inferred from homology"/>
<keyword evidence="4" id="KW-0007">Acetylation</keyword>
<feature type="compositionally biased region" description="Basic and acidic residues" evidence="6">
    <location>
        <begin position="597"/>
        <end position="645"/>
    </location>
</feature>
<evidence type="ECO:0000256" key="2">
    <source>
        <dbReference type="ARBA" id="ARBA00008330"/>
    </source>
</evidence>
<dbReference type="GO" id="GO:0006937">
    <property type="term" value="P:regulation of muscle contraction"/>
    <property type="evidence" value="ECO:0007669"/>
    <property type="project" value="InterPro"/>
</dbReference>
<feature type="region of interest" description="Disordered" evidence="6">
    <location>
        <begin position="17"/>
        <end position="62"/>
    </location>
</feature>
<feature type="compositionally biased region" description="Acidic residues" evidence="6">
    <location>
        <begin position="468"/>
        <end position="533"/>
    </location>
</feature>
<gene>
    <name evidence="7" type="ORF">KC01_LOCUS33467</name>
</gene>
<dbReference type="SUPFAM" id="SSF90250">
    <property type="entry name" value="Troponin coil-coiled subunits"/>
    <property type="match status" value="1"/>
</dbReference>
<organism evidence="7 8">
    <name type="scientific">Knipowitschia caucasica</name>
    <name type="common">Caucasian dwarf goby</name>
    <name type="synonym">Pomatoschistus caucasicus</name>
    <dbReference type="NCBI Taxonomy" id="637954"/>
    <lineage>
        <taxon>Eukaryota</taxon>
        <taxon>Metazoa</taxon>
        <taxon>Chordata</taxon>
        <taxon>Craniata</taxon>
        <taxon>Vertebrata</taxon>
        <taxon>Euteleostomi</taxon>
        <taxon>Actinopterygii</taxon>
        <taxon>Neopterygii</taxon>
        <taxon>Teleostei</taxon>
        <taxon>Neoteleostei</taxon>
        <taxon>Acanthomorphata</taxon>
        <taxon>Gobiaria</taxon>
        <taxon>Gobiiformes</taxon>
        <taxon>Gobioidei</taxon>
        <taxon>Gobiidae</taxon>
        <taxon>Gobiinae</taxon>
        <taxon>Knipowitschia</taxon>
    </lineage>
</organism>
<dbReference type="Gene3D" id="1.20.5.350">
    <property type="match status" value="1"/>
</dbReference>
<dbReference type="Pfam" id="PF00992">
    <property type="entry name" value="Troponin"/>
    <property type="match status" value="1"/>
</dbReference>
<dbReference type="GO" id="GO:0045214">
    <property type="term" value="P:sarcomere organization"/>
    <property type="evidence" value="ECO:0007669"/>
    <property type="project" value="TreeGrafter"/>
</dbReference>
<feature type="compositionally biased region" description="Polar residues" evidence="6">
    <location>
        <begin position="193"/>
        <end position="220"/>
    </location>
</feature>
<protein>
    <submittedName>
        <fullName evidence="7">Uncharacterized protein</fullName>
    </submittedName>
</protein>
<evidence type="ECO:0000256" key="6">
    <source>
        <dbReference type="SAM" id="MobiDB-lite"/>
    </source>
</evidence>
<keyword evidence="5" id="KW-0514">Muscle protein</keyword>
<evidence type="ECO:0000256" key="1">
    <source>
        <dbReference type="ARBA" id="ARBA00003363"/>
    </source>
</evidence>
<dbReference type="InterPro" id="IPR038077">
    <property type="entry name" value="Troponin_sf"/>
</dbReference>
<dbReference type="InterPro" id="IPR001978">
    <property type="entry name" value="Troponin"/>
</dbReference>
<evidence type="ECO:0000313" key="7">
    <source>
        <dbReference type="EMBL" id="CAL1606249.1"/>
    </source>
</evidence>
<dbReference type="GO" id="GO:0060048">
    <property type="term" value="P:cardiac muscle contraction"/>
    <property type="evidence" value="ECO:0007669"/>
    <property type="project" value="TreeGrafter"/>
</dbReference>
<dbReference type="GO" id="GO:0005861">
    <property type="term" value="C:troponin complex"/>
    <property type="evidence" value="ECO:0007669"/>
    <property type="project" value="InterPro"/>
</dbReference>
<dbReference type="PANTHER" id="PTHR11521">
    <property type="entry name" value="TROPONIN T"/>
    <property type="match status" value="1"/>
</dbReference>
<dbReference type="GO" id="GO:0031013">
    <property type="term" value="F:troponin I binding"/>
    <property type="evidence" value="ECO:0007669"/>
    <property type="project" value="TreeGrafter"/>
</dbReference>
<feature type="compositionally biased region" description="Low complexity" evidence="6">
    <location>
        <begin position="159"/>
        <end position="172"/>
    </location>
</feature>
<sequence>MSISRKNWSALSSLARRWTMEDEEEVERERRRRVRGSSSSNDPDHVFDSEHPGHEAGAPSGYQVLSSAEQTQLDFMEMLRSRDERRRIRHVETLRRQKEAVDADDDDVSAEPRVELQGDVEEAQTTKAELTTKVMPKATELTTKVMPKATELTTKVPCSTRSSTRSSTSSETSSKDTEFENGKSSLKDHDPPATSNSARKFVSSVSISLDKSPSSSGRTTPMSPRSPMAPLSPLSSRAPPSPFQNGHTQESNVNGSSQFEPTSKPAFVRQSSRTISFRLMKKKEEETSPLQRSASVRIASKKFERNTEQTPEVDVASSFQRNSRQRISSRSIQEKMERLAQAAQRSETVRSPDVSQKTLSMMEEVSRKRGLFEQQQDQGLVSRQEFRNIKTGMSERMNKWMNKSNETGATHSPSDLRHVDISSKKSLFEKKVLYCSSAECARCEEQLYSLPSLFWGAQYLSIMSDTEEVMEEYEEEVEEEATEVDQEAEEQEEGPEEEQEEEAPEDEDAAAAEDEEEVNEEMDEDAEDGDEEETKPKHKPFIMPNLIPPKIPDGEKVDFDDIHRKRMEKDLMELQTLIEVHFEGRKKEEEDIINLKERIDKRRSERAEQQRIRSEREKERQKRLEDERTRKEEEEAKKRAEDDAKKKKTLTSLHFGGYMQKLTEKRSGKRQTEREKKKKILSDRRKPCDVEHLSEDKLKEKAKELWEWMSQLEAEKFDLQYQLSRQKYEINVLRNRVSDHQKLSKRTKRGLRK</sequence>
<dbReference type="GO" id="GO:0030172">
    <property type="term" value="F:troponin C binding"/>
    <property type="evidence" value="ECO:0007669"/>
    <property type="project" value="TreeGrafter"/>
</dbReference>
<feature type="compositionally biased region" description="Basic and acidic residues" evidence="6">
    <location>
        <begin position="92"/>
        <end position="101"/>
    </location>
</feature>
<keyword evidence="8" id="KW-1185">Reference proteome</keyword>
<feature type="region of interest" description="Disordered" evidence="6">
    <location>
        <begin position="597"/>
        <end position="688"/>
    </location>
</feature>
<evidence type="ECO:0000256" key="5">
    <source>
        <dbReference type="ARBA" id="ARBA00023179"/>
    </source>
</evidence>
<evidence type="ECO:0000256" key="3">
    <source>
        <dbReference type="ARBA" id="ARBA00022553"/>
    </source>
</evidence>
<dbReference type="AlphaFoldDB" id="A0AAV2LYV3"/>
<feature type="compositionally biased region" description="Low complexity" evidence="6">
    <location>
        <begin position="317"/>
        <end position="331"/>
    </location>
</feature>
<feature type="compositionally biased region" description="Polar residues" evidence="6">
    <location>
        <begin position="243"/>
        <end position="261"/>
    </location>
</feature>
<dbReference type="EMBL" id="OZ035827">
    <property type="protein sequence ID" value="CAL1606249.1"/>
    <property type="molecule type" value="Genomic_DNA"/>
</dbReference>
<accession>A0AAV2LYV3</accession>
<dbReference type="Proteomes" id="UP001497482">
    <property type="component" value="Chromosome 5"/>
</dbReference>
<reference evidence="7 8" key="1">
    <citation type="submission" date="2024-04" db="EMBL/GenBank/DDBJ databases">
        <authorList>
            <person name="Waldvogel A.-M."/>
            <person name="Schoenle A."/>
        </authorList>
    </citation>
    <scope>NUCLEOTIDE SEQUENCE [LARGE SCALE GENOMIC DNA]</scope>
</reference>
<feature type="region of interest" description="Disordered" evidence="6">
    <location>
        <begin position="92"/>
        <end position="124"/>
    </location>
</feature>